<accession>A0A2G9C9T8</accession>
<dbReference type="PANTHER" id="PTHR33121">
    <property type="entry name" value="CYCLIC DI-GMP PHOSPHODIESTERASE PDEF"/>
    <property type="match status" value="1"/>
</dbReference>
<name>A0A2G9C9T8_9BURK</name>
<dbReference type="CDD" id="cd01948">
    <property type="entry name" value="EAL"/>
    <property type="match status" value="1"/>
</dbReference>
<dbReference type="SUPFAM" id="SSF141868">
    <property type="entry name" value="EAL domain-like"/>
    <property type="match status" value="1"/>
</dbReference>
<comment type="caution">
    <text evidence="3">The sequence shown here is derived from an EMBL/GenBank/DDBJ whole genome shotgun (WGS) entry which is preliminary data.</text>
</comment>
<dbReference type="Pfam" id="PF00563">
    <property type="entry name" value="EAL"/>
    <property type="match status" value="1"/>
</dbReference>
<sequence length="419" mass="45283">MVRDDRGLLFGLEWAIPSMKPCSSTPRKVMSRPSDPGRIPVSDATTSPPRPSREPLSPHVRYASQPIIDRTGRVVATELLFRWNGDDGPVGPELGAQATAAVLSNALIDGALLTGATAAEHPLGDLLVNMDGRTLMSPVAEAMTPDVGVIELLETVEVDTALVRRIQALHGRGYRFALDDIVSLDDPRWALAPWAQFAKIDMLGLAPLALRSLIRQAHQLGLAVIAEKVDHNEAHQRALRAGADFFQGYGIARPATIAVPALPAADGRVVAQLLQLAGAGACADTLAMVAGLHPSLVARLLRVQEIHAAQSVSTSESLAEVLASVPRPVLMAWLSVFGIAAIHGREHPLSARLREELAQGQRRLKEQGRVRTPTDADRASFYMCRQLLRMRLRQGGRNWPPAVTKPVVRRSALPETPRL</sequence>
<proteinExistence type="predicted"/>
<evidence type="ECO:0000259" key="2">
    <source>
        <dbReference type="SMART" id="SM00052"/>
    </source>
</evidence>
<dbReference type="AlphaFoldDB" id="A0A2G9C9T8"/>
<organism evidence="3 4">
    <name type="scientific">Roseateles chitinivorans</name>
    <dbReference type="NCBI Taxonomy" id="2917965"/>
    <lineage>
        <taxon>Bacteria</taxon>
        <taxon>Pseudomonadati</taxon>
        <taxon>Pseudomonadota</taxon>
        <taxon>Betaproteobacteria</taxon>
        <taxon>Burkholderiales</taxon>
        <taxon>Sphaerotilaceae</taxon>
        <taxon>Roseateles</taxon>
    </lineage>
</organism>
<dbReference type="Proteomes" id="UP000231501">
    <property type="component" value="Unassembled WGS sequence"/>
</dbReference>
<feature type="domain" description="EAL" evidence="2">
    <location>
        <begin position="44"/>
        <end position="259"/>
    </location>
</feature>
<dbReference type="GO" id="GO:0071111">
    <property type="term" value="F:cyclic-guanylate-specific phosphodiesterase activity"/>
    <property type="evidence" value="ECO:0007669"/>
    <property type="project" value="InterPro"/>
</dbReference>
<dbReference type="PANTHER" id="PTHR33121:SF70">
    <property type="entry name" value="SIGNALING PROTEIN YKOW"/>
    <property type="match status" value="1"/>
</dbReference>
<protein>
    <recommendedName>
        <fullName evidence="2">EAL domain-containing protein</fullName>
    </recommendedName>
</protein>
<dbReference type="Gene3D" id="3.20.20.450">
    <property type="entry name" value="EAL domain"/>
    <property type="match status" value="1"/>
</dbReference>
<dbReference type="InterPro" id="IPR035919">
    <property type="entry name" value="EAL_sf"/>
</dbReference>
<evidence type="ECO:0000256" key="1">
    <source>
        <dbReference type="SAM" id="MobiDB-lite"/>
    </source>
</evidence>
<evidence type="ECO:0000313" key="4">
    <source>
        <dbReference type="Proteomes" id="UP000231501"/>
    </source>
</evidence>
<evidence type="ECO:0000313" key="3">
    <source>
        <dbReference type="EMBL" id="PIM52394.1"/>
    </source>
</evidence>
<reference evidence="3 4" key="1">
    <citation type="submission" date="2017-11" db="EMBL/GenBank/DDBJ databases">
        <title>Draft genome sequence of Mitsuaria sp. HWN-4.</title>
        <authorList>
            <person name="Gundlapally S.R."/>
        </authorList>
    </citation>
    <scope>NUCLEOTIDE SEQUENCE [LARGE SCALE GENOMIC DNA]</scope>
    <source>
        <strain evidence="3 4">HWN-4</strain>
    </source>
</reference>
<dbReference type="EMBL" id="PEOG01000038">
    <property type="protein sequence ID" value="PIM52394.1"/>
    <property type="molecule type" value="Genomic_DNA"/>
</dbReference>
<feature type="region of interest" description="Disordered" evidence="1">
    <location>
        <begin position="21"/>
        <end position="58"/>
    </location>
</feature>
<dbReference type="InterPro" id="IPR050706">
    <property type="entry name" value="Cyclic-di-GMP_PDE-like"/>
</dbReference>
<gene>
    <name evidence="3" type="ORF">CS062_14665</name>
</gene>
<dbReference type="InterPro" id="IPR001633">
    <property type="entry name" value="EAL_dom"/>
</dbReference>
<keyword evidence="4" id="KW-1185">Reference proteome</keyword>
<dbReference type="SMART" id="SM00052">
    <property type="entry name" value="EAL"/>
    <property type="match status" value="1"/>
</dbReference>